<dbReference type="PRINTS" id="PR00600">
    <property type="entry name" value="PP2APR55"/>
</dbReference>
<dbReference type="OrthoDB" id="6274823at2759"/>
<dbReference type="GO" id="GO:0019888">
    <property type="term" value="F:protein phosphatase regulator activity"/>
    <property type="evidence" value="ECO:0007669"/>
    <property type="project" value="InterPro"/>
</dbReference>
<protein>
    <recommendedName>
        <fullName evidence="4">Serine/threonine-protein phosphatase 2A 55 kDa regulatory subunit B</fullName>
    </recommendedName>
</protein>
<dbReference type="SMART" id="SM00320">
    <property type="entry name" value="WD40"/>
    <property type="match status" value="5"/>
</dbReference>
<evidence type="ECO:0000313" key="5">
    <source>
        <dbReference type="EMBL" id="CEF67757.1"/>
    </source>
</evidence>
<evidence type="ECO:0000256" key="2">
    <source>
        <dbReference type="ARBA" id="ARBA00022574"/>
    </source>
</evidence>
<comment type="similarity">
    <text evidence="1 4">Belongs to the phosphatase 2A regulatory subunit B family.</text>
</comment>
<organism evidence="5">
    <name type="scientific">Strongyloides ratti</name>
    <name type="common">Parasitic roundworm</name>
    <dbReference type="NCBI Taxonomy" id="34506"/>
    <lineage>
        <taxon>Eukaryota</taxon>
        <taxon>Metazoa</taxon>
        <taxon>Ecdysozoa</taxon>
        <taxon>Nematoda</taxon>
        <taxon>Chromadorea</taxon>
        <taxon>Rhabditida</taxon>
        <taxon>Tylenchina</taxon>
        <taxon>Panagrolaimomorpha</taxon>
        <taxon>Strongyloidoidea</taxon>
        <taxon>Strongyloididae</taxon>
        <taxon>Strongyloides</taxon>
    </lineage>
</organism>
<dbReference type="STRING" id="34506.A0A090LDD6"/>
<dbReference type="EMBL" id="LN609529">
    <property type="protein sequence ID" value="CEF67757.1"/>
    <property type="molecule type" value="Genomic_DNA"/>
</dbReference>
<name>A0A090LDD6_STRRB</name>
<evidence type="ECO:0000313" key="7">
    <source>
        <dbReference type="WBParaSite" id="SRAE_2000241800.1"/>
    </source>
</evidence>
<dbReference type="eggNOG" id="KOG1354">
    <property type="taxonomic scope" value="Eukaryota"/>
</dbReference>
<dbReference type="Proteomes" id="UP000035682">
    <property type="component" value="Unplaced"/>
</dbReference>
<dbReference type="InterPro" id="IPR001680">
    <property type="entry name" value="WD40_rpt"/>
</dbReference>
<dbReference type="PIRSF" id="PIRSF037309">
    <property type="entry name" value="PP2A_PR55"/>
    <property type="match status" value="1"/>
</dbReference>
<sequence>MNHNNYSMVPNFSARCIKFPSAIKSLKFSHEGDQLAIGEQNGNVNIITCDSLNSLQERIIVDSSLTPTTTFKAHDQEIDYLTSIEITPGVENIEWLRRCNESRLFLTSNKKAVKLWRVKESNKCIASGKYNLCRDTKSQLFKDKLNLPKIVTSMPLNRIYKKKNYKRLQHYGINSISVNTDQKTFLVSDDLRINLWDFEIEDDCLNLVDYKPKLKMNNDFSCLICMKSHTTKSFVFGYALSNGEIRLADMRDRRNCDISAKVFSKIQPDTLYRQSIASHFDWACGISFSNNGRYLLSRDIHTLKVWDICNEREPLALYYVDENLATLLHRLKDVECLVDRLSCAWSGDDSHIITGSFGSSFKTINCSTGEENLIKADCNTGSGIVDYFSERREFGGEQDLQCMEWVCAENDLECYKVGAIDCNKKRDIIATAAKENLIFYTNECNNDMDYSYTTAFGSEVEIVEKFSEQINEESNIDNIDSLISVLNSSNISIRDSISTL</sequence>
<dbReference type="CTD" id="36380122"/>
<dbReference type="WormBase" id="SRAE_2000241800">
    <property type="protein sequence ID" value="SRP01489"/>
    <property type="gene ID" value="WBGene00262628"/>
</dbReference>
<dbReference type="Gene3D" id="2.130.10.10">
    <property type="entry name" value="YVTN repeat-like/Quinoprotein amine dehydrogenase"/>
    <property type="match status" value="2"/>
</dbReference>
<accession>A0A090LDD6</accession>
<evidence type="ECO:0000313" key="8">
    <source>
        <dbReference type="WormBase" id="SRAE_2000241800"/>
    </source>
</evidence>
<dbReference type="WBParaSite" id="SRAE_2000241800.1">
    <property type="protein sequence ID" value="SRAE_2000241800.1"/>
    <property type="gene ID" value="WBGene00262628"/>
</dbReference>
<gene>
    <name evidence="5 7 8" type="ORF">SRAE_2000241800</name>
</gene>
<keyword evidence="3 4" id="KW-0677">Repeat</keyword>
<evidence type="ECO:0000256" key="4">
    <source>
        <dbReference type="RuleBase" id="RU331113"/>
    </source>
</evidence>
<dbReference type="InterPro" id="IPR036322">
    <property type="entry name" value="WD40_repeat_dom_sf"/>
</dbReference>
<evidence type="ECO:0000256" key="1">
    <source>
        <dbReference type="ARBA" id="ARBA00008259"/>
    </source>
</evidence>
<evidence type="ECO:0000256" key="3">
    <source>
        <dbReference type="ARBA" id="ARBA00022737"/>
    </source>
</evidence>
<evidence type="ECO:0000313" key="6">
    <source>
        <dbReference type="Proteomes" id="UP000035682"/>
    </source>
</evidence>
<dbReference type="RefSeq" id="XP_024506957.1">
    <property type="nucleotide sequence ID" value="XM_024653486.1"/>
</dbReference>
<dbReference type="AlphaFoldDB" id="A0A090LDD6"/>
<keyword evidence="6" id="KW-1185">Reference proteome</keyword>
<dbReference type="InterPro" id="IPR000009">
    <property type="entry name" value="PP2A_PR55"/>
</dbReference>
<dbReference type="GeneID" id="36380122"/>
<dbReference type="PANTHER" id="PTHR11871">
    <property type="entry name" value="PROTEIN PHOSPHATASE PP2A REGULATORY SUBUNIT B"/>
    <property type="match status" value="1"/>
</dbReference>
<reference evidence="5 6" key="1">
    <citation type="submission" date="2014-09" db="EMBL/GenBank/DDBJ databases">
        <authorList>
            <person name="Martin A.A."/>
        </authorList>
    </citation>
    <scope>NUCLEOTIDE SEQUENCE</scope>
    <source>
        <strain evidence="6">ED321</strain>
        <strain evidence="5">ED321 Heterogonic</strain>
    </source>
</reference>
<keyword evidence="2 4" id="KW-0853">WD repeat</keyword>
<proteinExistence type="inferred from homology"/>
<dbReference type="GO" id="GO:0000159">
    <property type="term" value="C:protein phosphatase type 2A complex"/>
    <property type="evidence" value="ECO:0007669"/>
    <property type="project" value="UniProtKB-UniRule"/>
</dbReference>
<dbReference type="InterPro" id="IPR015943">
    <property type="entry name" value="WD40/YVTN_repeat-like_dom_sf"/>
</dbReference>
<dbReference type="SUPFAM" id="SSF50978">
    <property type="entry name" value="WD40 repeat-like"/>
    <property type="match status" value="1"/>
</dbReference>
<reference evidence="7" key="2">
    <citation type="submission" date="2020-12" db="UniProtKB">
        <authorList>
            <consortium name="WormBaseParasite"/>
        </authorList>
    </citation>
    <scope>IDENTIFICATION</scope>
</reference>